<dbReference type="PANTHER" id="PTHR22306">
    <property type="entry name" value="CHROMOSOME 7 OPEN READING FRAME 50"/>
    <property type="match status" value="1"/>
</dbReference>
<reference evidence="3 4" key="1">
    <citation type="journal article" date="2017" name="Curr. Biol.">
        <title>The Evolution of Venom by Co-option of Single-Copy Genes.</title>
        <authorList>
            <person name="Martinson E.O."/>
            <person name="Mrinalini"/>
            <person name="Kelkar Y.D."/>
            <person name="Chang C.H."/>
            <person name="Werren J.H."/>
        </authorList>
    </citation>
    <scope>NUCLEOTIDE SEQUENCE [LARGE SCALE GENOMIC DNA]</scope>
    <source>
        <strain evidence="3 4">Alberta</strain>
        <tissue evidence="3">Whole body</tissue>
    </source>
</reference>
<dbReference type="Pfam" id="PF10180">
    <property type="entry name" value="WKF"/>
    <property type="match status" value="1"/>
</dbReference>
<gene>
    <name evidence="3" type="ORF">TSAR_015774</name>
</gene>
<evidence type="ECO:0000313" key="4">
    <source>
        <dbReference type="Proteomes" id="UP000215335"/>
    </source>
</evidence>
<dbReference type="Proteomes" id="UP000215335">
    <property type="component" value="Unassembled WGS sequence"/>
</dbReference>
<feature type="compositionally biased region" description="Basic residues" evidence="1">
    <location>
        <begin position="112"/>
        <end position="121"/>
    </location>
</feature>
<comment type="caution">
    <text evidence="3">The sequence shown here is derived from an EMBL/GenBank/DDBJ whole genome shotgun (WGS) entry which is preliminary data.</text>
</comment>
<keyword evidence="4" id="KW-1185">Reference proteome</keyword>
<sequence>MIIRSLEHLSYKYENTDRFQLAIDFHVMTAEIQESTKKMKKDRSKKRKLVNVEEKSAEDEDLVVKGKKKTKQENKNETSEEEAHPRDNVDQASEENIVDEEETEEGPESKKKGPSKRQIKKQKAELRASIAKESSKQETAQKALNYVSMWKHAKDQWKFNKVKQIWLIDNLLDEKYVPDEHYSTILEYFEGSKGLARQKLIDKAMKVIKKVEDSVEDDEELVETTEYKRARQLLQALPNET</sequence>
<dbReference type="EMBL" id="NNAY01002812">
    <property type="protein sequence ID" value="OXU20523.1"/>
    <property type="molecule type" value="Genomic_DNA"/>
</dbReference>
<dbReference type="PANTHER" id="PTHR22306:SF2">
    <property type="entry name" value="CHROMOSOME 7 OPEN READING FRAME 50"/>
    <property type="match status" value="1"/>
</dbReference>
<dbReference type="AlphaFoldDB" id="A0A232EQ89"/>
<feature type="domain" description="WKF" evidence="2">
    <location>
        <begin position="145"/>
        <end position="207"/>
    </location>
</feature>
<evidence type="ECO:0000313" key="3">
    <source>
        <dbReference type="EMBL" id="OXU20523.1"/>
    </source>
</evidence>
<feature type="compositionally biased region" description="Basic and acidic residues" evidence="1">
    <location>
        <begin position="71"/>
        <end position="89"/>
    </location>
</feature>
<accession>A0A232EQ89</accession>
<dbReference type="InterPro" id="IPR019327">
    <property type="entry name" value="WKF"/>
</dbReference>
<proteinExistence type="predicted"/>
<feature type="compositionally biased region" description="Acidic residues" evidence="1">
    <location>
        <begin position="92"/>
        <end position="106"/>
    </location>
</feature>
<evidence type="ECO:0000259" key="2">
    <source>
        <dbReference type="Pfam" id="PF10180"/>
    </source>
</evidence>
<protein>
    <recommendedName>
        <fullName evidence="2">WKF domain-containing protein</fullName>
    </recommendedName>
</protein>
<feature type="region of interest" description="Disordered" evidence="1">
    <location>
        <begin position="34"/>
        <end position="138"/>
    </location>
</feature>
<dbReference type="OrthoDB" id="10261563at2759"/>
<dbReference type="STRING" id="543379.A0A232EQ89"/>
<feature type="compositionally biased region" description="Basic residues" evidence="1">
    <location>
        <begin position="38"/>
        <end position="49"/>
    </location>
</feature>
<organism evidence="3 4">
    <name type="scientific">Trichomalopsis sarcophagae</name>
    <dbReference type="NCBI Taxonomy" id="543379"/>
    <lineage>
        <taxon>Eukaryota</taxon>
        <taxon>Metazoa</taxon>
        <taxon>Ecdysozoa</taxon>
        <taxon>Arthropoda</taxon>
        <taxon>Hexapoda</taxon>
        <taxon>Insecta</taxon>
        <taxon>Pterygota</taxon>
        <taxon>Neoptera</taxon>
        <taxon>Endopterygota</taxon>
        <taxon>Hymenoptera</taxon>
        <taxon>Apocrita</taxon>
        <taxon>Proctotrupomorpha</taxon>
        <taxon>Chalcidoidea</taxon>
        <taxon>Pteromalidae</taxon>
        <taxon>Pteromalinae</taxon>
        <taxon>Trichomalopsis</taxon>
    </lineage>
</organism>
<evidence type="ECO:0000256" key="1">
    <source>
        <dbReference type="SAM" id="MobiDB-lite"/>
    </source>
</evidence>
<name>A0A232EQ89_9HYME</name>